<evidence type="ECO:0000313" key="4">
    <source>
        <dbReference type="EMBL" id="PMD60076.1"/>
    </source>
</evidence>
<feature type="compositionally biased region" description="Polar residues" evidence="3">
    <location>
        <begin position="69"/>
        <end position="84"/>
    </location>
</feature>
<evidence type="ECO:0000313" key="5">
    <source>
        <dbReference type="Proteomes" id="UP000235371"/>
    </source>
</evidence>
<keyword evidence="2" id="KW-0802">TPR repeat</keyword>
<name>A0A2J6TAL8_9HELO</name>
<dbReference type="GO" id="GO:0005829">
    <property type="term" value="C:cytosol"/>
    <property type="evidence" value="ECO:0007669"/>
    <property type="project" value="TreeGrafter"/>
</dbReference>
<dbReference type="GO" id="GO:0005052">
    <property type="term" value="F:peroxisome matrix targeting signal-1 binding"/>
    <property type="evidence" value="ECO:0007669"/>
    <property type="project" value="TreeGrafter"/>
</dbReference>
<dbReference type="Gene3D" id="6.10.280.230">
    <property type="match status" value="1"/>
</dbReference>
<evidence type="ECO:0008006" key="6">
    <source>
        <dbReference type="Google" id="ProtNLM"/>
    </source>
</evidence>
<dbReference type="STRING" id="1095630.A0A2J6TAL8"/>
<feature type="compositionally biased region" description="Basic and acidic residues" evidence="3">
    <location>
        <begin position="245"/>
        <end position="256"/>
    </location>
</feature>
<organism evidence="4 5">
    <name type="scientific">Hyaloscypha bicolor E</name>
    <dbReference type="NCBI Taxonomy" id="1095630"/>
    <lineage>
        <taxon>Eukaryota</taxon>
        <taxon>Fungi</taxon>
        <taxon>Dikarya</taxon>
        <taxon>Ascomycota</taxon>
        <taxon>Pezizomycotina</taxon>
        <taxon>Leotiomycetes</taxon>
        <taxon>Helotiales</taxon>
        <taxon>Hyaloscyphaceae</taxon>
        <taxon>Hyaloscypha</taxon>
        <taxon>Hyaloscypha bicolor</taxon>
    </lineage>
</organism>
<feature type="compositionally biased region" description="Low complexity" evidence="3">
    <location>
        <begin position="199"/>
        <end position="210"/>
    </location>
</feature>
<keyword evidence="5" id="KW-1185">Reference proteome</keyword>
<feature type="compositionally biased region" description="Basic and acidic residues" evidence="3">
    <location>
        <begin position="350"/>
        <end position="359"/>
    </location>
</feature>
<sequence length="359" mass="39230">MADGMCGPSNPLQNFQKHSTVDKTLQQDRLVSRPSPSQGFRSSPGPNAGLVDPEFEAFQAGQLPLNHGFQRQQFPAQSGFNQQPQPGPSAAWVSDFQRLNISSPPPQFMQPPFAPQHAQQRHDTGGWHQDFARQQSEIGNAVQSMINMSGQTNSEIRYSPLSGISMVPRYSGGFAGQQADMSRAQQKQPEEAFDEEAFARAFEAAAQTEMASKEQESQHEASQQDTSQEQSQGIEVVQDIAIDESVERLTGKRPLDKPIGADTIDDPKLDPKINQQQNSPDALARTAGQLLDSVRHDRSIKFQNSQFLELMRQIRDKEVTVEGDRIVGTGMNNDNGAGGVEADGMAGRSGAEEAIKVAS</sequence>
<dbReference type="PANTHER" id="PTHR10130">
    <property type="entry name" value="PEROXISOMAL TARGETING SIGNAL 1 RECEPTOR PEX5"/>
    <property type="match status" value="1"/>
</dbReference>
<feature type="region of interest" description="Disordered" evidence="3">
    <location>
        <begin position="173"/>
        <end position="280"/>
    </location>
</feature>
<proteinExistence type="predicted"/>
<gene>
    <name evidence="4" type="ORF">K444DRAFT_395891</name>
</gene>
<evidence type="ECO:0000256" key="2">
    <source>
        <dbReference type="ARBA" id="ARBA00022803"/>
    </source>
</evidence>
<dbReference type="InterPro" id="IPR024111">
    <property type="entry name" value="PEX5/PEX5L"/>
</dbReference>
<evidence type="ECO:0000256" key="3">
    <source>
        <dbReference type="SAM" id="MobiDB-lite"/>
    </source>
</evidence>
<dbReference type="GeneID" id="36580567"/>
<dbReference type="EMBL" id="KZ613791">
    <property type="protein sequence ID" value="PMD60076.1"/>
    <property type="molecule type" value="Genomic_DNA"/>
</dbReference>
<reference evidence="4 5" key="1">
    <citation type="submission" date="2016-04" db="EMBL/GenBank/DDBJ databases">
        <title>A degradative enzymes factory behind the ericoid mycorrhizal symbiosis.</title>
        <authorList>
            <consortium name="DOE Joint Genome Institute"/>
            <person name="Martino E."/>
            <person name="Morin E."/>
            <person name="Grelet G."/>
            <person name="Kuo A."/>
            <person name="Kohler A."/>
            <person name="Daghino S."/>
            <person name="Barry K."/>
            <person name="Choi C."/>
            <person name="Cichocki N."/>
            <person name="Clum A."/>
            <person name="Copeland A."/>
            <person name="Hainaut M."/>
            <person name="Haridas S."/>
            <person name="Labutti K."/>
            <person name="Lindquist E."/>
            <person name="Lipzen A."/>
            <person name="Khouja H.-R."/>
            <person name="Murat C."/>
            <person name="Ohm R."/>
            <person name="Olson A."/>
            <person name="Spatafora J."/>
            <person name="Veneault-Fourrey C."/>
            <person name="Henrissat B."/>
            <person name="Grigoriev I."/>
            <person name="Martin F."/>
            <person name="Perotto S."/>
        </authorList>
    </citation>
    <scope>NUCLEOTIDE SEQUENCE [LARGE SCALE GENOMIC DNA]</scope>
    <source>
        <strain evidence="4 5">E</strain>
    </source>
</reference>
<dbReference type="GO" id="GO:0005778">
    <property type="term" value="C:peroxisomal membrane"/>
    <property type="evidence" value="ECO:0007669"/>
    <property type="project" value="TreeGrafter"/>
</dbReference>
<dbReference type="OrthoDB" id="5407351at2759"/>
<evidence type="ECO:0000256" key="1">
    <source>
        <dbReference type="ARBA" id="ARBA00022737"/>
    </source>
</evidence>
<dbReference type="InParanoid" id="A0A2J6TAL8"/>
<protein>
    <recommendedName>
        <fullName evidence="6">Peroxin 20</fullName>
    </recommendedName>
</protein>
<feature type="region of interest" description="Disordered" evidence="3">
    <location>
        <begin position="325"/>
        <end position="359"/>
    </location>
</feature>
<dbReference type="GO" id="GO:0016560">
    <property type="term" value="P:protein import into peroxisome matrix, docking"/>
    <property type="evidence" value="ECO:0007669"/>
    <property type="project" value="TreeGrafter"/>
</dbReference>
<accession>A0A2J6TAL8</accession>
<feature type="region of interest" description="Disordered" evidence="3">
    <location>
        <begin position="1"/>
        <end position="126"/>
    </location>
</feature>
<dbReference type="PANTHER" id="PTHR10130:SF4">
    <property type="entry name" value="MICROBODY (PEROXISOME) BIOGENESIS PROTEIN PEROXIN 20 (EUROFUNG)"/>
    <property type="match status" value="1"/>
</dbReference>
<keyword evidence="1" id="KW-0677">Repeat</keyword>
<feature type="compositionally biased region" description="Polar residues" evidence="3">
    <location>
        <begin position="220"/>
        <end position="233"/>
    </location>
</feature>
<dbReference type="AlphaFoldDB" id="A0A2J6TAL8"/>
<feature type="compositionally biased region" description="Pro residues" evidence="3">
    <location>
        <begin position="103"/>
        <end position="114"/>
    </location>
</feature>
<dbReference type="RefSeq" id="XP_024736980.1">
    <property type="nucleotide sequence ID" value="XM_024872486.1"/>
</dbReference>
<feature type="compositionally biased region" description="Polar residues" evidence="3">
    <location>
        <begin position="10"/>
        <end position="45"/>
    </location>
</feature>
<dbReference type="Proteomes" id="UP000235371">
    <property type="component" value="Unassembled WGS sequence"/>
</dbReference>